<dbReference type="InterPro" id="IPR038220">
    <property type="entry name" value="PHOX_C_sf"/>
</dbReference>
<evidence type="ECO:0000313" key="8">
    <source>
        <dbReference type="Proteomes" id="UP000054266"/>
    </source>
</evidence>
<dbReference type="Gene3D" id="3.50.50.60">
    <property type="entry name" value="FAD/NAD(P)-binding domain"/>
    <property type="match status" value="1"/>
</dbReference>
<sequence>MSTMDPELLDVLIVGSGSAGITAALWLSIYNHSHPSTKSNPIRYRVLERRDAPMSIGQADGIQCRTVEIFESLDLSEDLLREAYHVLEVAFWSPSPVPTPHANGGTRRGIMRSNRAADTAKGLSHMPHLILNQARVNGLLLEKMRKLGGVEIDYGWTVKSVVVDEEMAARDPEGYACTVVATHAGGEDKIFRAKYVLGCDGAHSIVRKSLGYNMIGDSTDAVWGVMDIYPQTNFPDIRRKVTVHSDAGSLLVIPREGGSLTRFYIEFPTGTNVKEVKLEDLHQKAKQIFYPYEMNFADTFWWSCYSIGQRLADKFTKANRVFLTGDAFHTHSPKAGQGMNVSLQDGFNIGWKLGHVLTGQAGPELLKTYNVERGKTAADLIDFDRYFMKLFASNKAGSEKKITPEEFREGFIKSGRYTAGLTSKYEDSSVTSSAASTQELATAIVVGMRLPSEQVVRFCDVKAMQLVRALKADSRWRAIFFVGRIGAPDTLTRLEKIAEYMDSPTGPGHKYTAPSADVDSFIDPVVVFTGERLKLEQEQIPDYFWPVTGKWRMRDLHKVFVDDEHYNSGHGHAYEKLGIDPEKGATVIVRPDQYVSKVVPIDDMEGIGQFFDAFCLPKRGNGVQNSHL</sequence>
<dbReference type="GO" id="GO:0016709">
    <property type="term" value="F:oxidoreductase activity, acting on paired donors, with incorporation or reduction of molecular oxygen, NAD(P)H as one donor, and incorporation of one atom of oxygen"/>
    <property type="evidence" value="ECO:0007669"/>
    <property type="project" value="UniProtKB-ARBA"/>
</dbReference>
<dbReference type="InterPro" id="IPR036188">
    <property type="entry name" value="FAD/NAD-bd_sf"/>
</dbReference>
<feature type="domain" description="Phenol hydroxylase-like C-terminal dimerisation" evidence="6">
    <location>
        <begin position="424"/>
        <end position="618"/>
    </location>
</feature>
<dbReference type="CDD" id="cd02979">
    <property type="entry name" value="PHOX_C"/>
    <property type="match status" value="1"/>
</dbReference>
<evidence type="ECO:0000256" key="1">
    <source>
        <dbReference type="ARBA" id="ARBA00007801"/>
    </source>
</evidence>
<dbReference type="InterPro" id="IPR036249">
    <property type="entry name" value="Thioredoxin-like_sf"/>
</dbReference>
<dbReference type="Gene3D" id="3.40.30.20">
    <property type="match status" value="1"/>
</dbReference>
<dbReference type="Gene3D" id="3.30.9.10">
    <property type="entry name" value="D-Amino Acid Oxidase, subunit A, domain 2"/>
    <property type="match status" value="1"/>
</dbReference>
<gene>
    <name evidence="7" type="ORF">PV04_03087</name>
</gene>
<dbReference type="Pfam" id="PF01494">
    <property type="entry name" value="FAD_binding_3"/>
    <property type="match status" value="1"/>
</dbReference>
<keyword evidence="8" id="KW-1185">Reference proteome</keyword>
<evidence type="ECO:0000256" key="4">
    <source>
        <dbReference type="ARBA" id="ARBA00023002"/>
    </source>
</evidence>
<evidence type="ECO:0000256" key="2">
    <source>
        <dbReference type="ARBA" id="ARBA00022630"/>
    </source>
</evidence>
<dbReference type="NCBIfam" id="NF006144">
    <property type="entry name" value="PRK08294.1"/>
    <property type="match status" value="1"/>
</dbReference>
<keyword evidence="2" id="KW-0285">Flavoprotein</keyword>
<evidence type="ECO:0000259" key="5">
    <source>
        <dbReference type="Pfam" id="PF01494"/>
    </source>
</evidence>
<keyword evidence="3" id="KW-0274">FAD</keyword>
<dbReference type="Pfam" id="PF07976">
    <property type="entry name" value="Phe_hydrox_dim"/>
    <property type="match status" value="1"/>
</dbReference>
<evidence type="ECO:0000313" key="7">
    <source>
        <dbReference type="EMBL" id="KIW70850.1"/>
    </source>
</evidence>
<dbReference type="InterPro" id="IPR012941">
    <property type="entry name" value="Phe_hydrox_C_dim_dom"/>
</dbReference>
<evidence type="ECO:0000259" key="6">
    <source>
        <dbReference type="Pfam" id="PF07976"/>
    </source>
</evidence>
<name>A0A0D2FWJ4_9EURO</name>
<dbReference type="AlphaFoldDB" id="A0A0D2FWJ4"/>
<dbReference type="SUPFAM" id="SSF52833">
    <property type="entry name" value="Thioredoxin-like"/>
    <property type="match status" value="1"/>
</dbReference>
<dbReference type="PRINTS" id="PR00420">
    <property type="entry name" value="RNGMNOXGNASE"/>
</dbReference>
<dbReference type="EMBL" id="KN846957">
    <property type="protein sequence ID" value="KIW70850.1"/>
    <property type="molecule type" value="Genomic_DNA"/>
</dbReference>
<dbReference type="SUPFAM" id="SSF51905">
    <property type="entry name" value="FAD/NAD(P)-binding domain"/>
    <property type="match status" value="1"/>
</dbReference>
<dbReference type="STRING" id="5601.A0A0D2FWJ4"/>
<evidence type="ECO:0008006" key="9">
    <source>
        <dbReference type="Google" id="ProtNLM"/>
    </source>
</evidence>
<reference evidence="7 8" key="1">
    <citation type="submission" date="2015-01" db="EMBL/GenBank/DDBJ databases">
        <title>The Genome Sequence of Capronia semiimmersa CBS27337.</title>
        <authorList>
            <consortium name="The Broad Institute Genomics Platform"/>
            <person name="Cuomo C."/>
            <person name="de Hoog S."/>
            <person name="Gorbushina A."/>
            <person name="Stielow B."/>
            <person name="Teixiera M."/>
            <person name="Abouelleil A."/>
            <person name="Chapman S.B."/>
            <person name="Priest M."/>
            <person name="Young S.K."/>
            <person name="Wortman J."/>
            <person name="Nusbaum C."/>
            <person name="Birren B."/>
        </authorList>
    </citation>
    <scope>NUCLEOTIDE SEQUENCE [LARGE SCALE GENOMIC DNA]</scope>
    <source>
        <strain evidence="7 8">CBS 27337</strain>
    </source>
</reference>
<keyword evidence="4" id="KW-0560">Oxidoreductase</keyword>
<dbReference type="SUPFAM" id="SSF54373">
    <property type="entry name" value="FAD-linked reductases, C-terminal domain"/>
    <property type="match status" value="1"/>
</dbReference>
<feature type="domain" description="FAD-binding" evidence="5">
    <location>
        <begin position="10"/>
        <end position="383"/>
    </location>
</feature>
<dbReference type="PANTHER" id="PTHR43004">
    <property type="entry name" value="TRK SYSTEM POTASSIUM UPTAKE PROTEIN"/>
    <property type="match status" value="1"/>
</dbReference>
<protein>
    <recommendedName>
        <fullName evidence="9">FAD-binding domain-containing protein</fullName>
    </recommendedName>
</protein>
<organism evidence="7 8">
    <name type="scientific">Phialophora macrospora</name>
    <dbReference type="NCBI Taxonomy" id="1851006"/>
    <lineage>
        <taxon>Eukaryota</taxon>
        <taxon>Fungi</taxon>
        <taxon>Dikarya</taxon>
        <taxon>Ascomycota</taxon>
        <taxon>Pezizomycotina</taxon>
        <taxon>Eurotiomycetes</taxon>
        <taxon>Chaetothyriomycetidae</taxon>
        <taxon>Chaetothyriales</taxon>
        <taxon>Herpotrichiellaceae</taxon>
        <taxon>Phialophora</taxon>
    </lineage>
</organism>
<dbReference type="Proteomes" id="UP000054266">
    <property type="component" value="Unassembled WGS sequence"/>
</dbReference>
<evidence type="ECO:0000256" key="3">
    <source>
        <dbReference type="ARBA" id="ARBA00022827"/>
    </source>
</evidence>
<proteinExistence type="inferred from homology"/>
<dbReference type="HOGENOM" id="CLU_009665_9_2_1"/>
<dbReference type="InterPro" id="IPR002938">
    <property type="entry name" value="FAD-bd"/>
</dbReference>
<dbReference type="GO" id="GO:0071949">
    <property type="term" value="F:FAD binding"/>
    <property type="evidence" value="ECO:0007669"/>
    <property type="project" value="InterPro"/>
</dbReference>
<dbReference type="InterPro" id="IPR050641">
    <property type="entry name" value="RIFMO-like"/>
</dbReference>
<comment type="similarity">
    <text evidence="1">Belongs to the PheA/TfdB FAD monooxygenase family.</text>
</comment>
<accession>A0A0D2FWJ4</accession>
<dbReference type="PANTHER" id="PTHR43004:SF10">
    <property type="entry name" value="2-MONOOXYGENASE, PUTATIVE (AFU_ORTHOLOGUE AFUA_6G11480)-RELATED"/>
    <property type="match status" value="1"/>
</dbReference>